<dbReference type="Proteomes" id="UP001642483">
    <property type="component" value="Unassembled WGS sequence"/>
</dbReference>
<evidence type="ECO:0000256" key="12">
    <source>
        <dbReference type="ARBA" id="ARBA00023157"/>
    </source>
</evidence>
<feature type="repeat" description="FG-GAP" evidence="15">
    <location>
        <begin position="572"/>
        <end position="638"/>
    </location>
</feature>
<keyword evidence="8 16" id="KW-0130">Cell adhesion</keyword>
<dbReference type="Gene3D" id="1.20.5.930">
    <property type="entry name" value="Bicelle-embedded integrin alpha(iib) transmembrane segment"/>
    <property type="match status" value="1"/>
</dbReference>
<dbReference type="Gene3D" id="2.60.40.1530">
    <property type="entry name" value="ntegrin, alpha v. Chain A, domain 4"/>
    <property type="match status" value="1"/>
</dbReference>
<evidence type="ECO:0000256" key="4">
    <source>
        <dbReference type="ARBA" id="ARBA00022723"/>
    </source>
</evidence>
<dbReference type="InterPro" id="IPR036465">
    <property type="entry name" value="vWFA_dom_sf"/>
</dbReference>
<keyword evidence="5" id="KW-0732">Signal</keyword>
<dbReference type="Gene3D" id="3.40.50.410">
    <property type="entry name" value="von Willebrand factor, type A domain"/>
    <property type="match status" value="1"/>
</dbReference>
<dbReference type="SUPFAM" id="SSF69318">
    <property type="entry name" value="Integrin alpha N-terminal domain"/>
    <property type="match status" value="1"/>
</dbReference>
<dbReference type="InterPro" id="IPR032695">
    <property type="entry name" value="Integrin_dom_sf"/>
</dbReference>
<dbReference type="InterPro" id="IPR013649">
    <property type="entry name" value="Integrin_alpha_Ig-like_1"/>
</dbReference>
<keyword evidence="13 16" id="KW-0675">Receptor</keyword>
<dbReference type="SUPFAM" id="SSF53300">
    <property type="entry name" value="vWA-like"/>
    <property type="match status" value="1"/>
</dbReference>
<evidence type="ECO:0000256" key="7">
    <source>
        <dbReference type="ARBA" id="ARBA00022837"/>
    </source>
</evidence>
<comment type="caution">
    <text evidence="18">The sequence shown here is derived from an EMBL/GenBank/DDBJ whole genome shotgun (WGS) entry which is preliminary data.</text>
</comment>
<dbReference type="Pfam" id="PF00092">
    <property type="entry name" value="VWA"/>
    <property type="match status" value="1"/>
</dbReference>
<dbReference type="Gene3D" id="2.130.10.130">
    <property type="entry name" value="Integrin alpha, N-terminal"/>
    <property type="match status" value="2"/>
</dbReference>
<dbReference type="PROSITE" id="PS50234">
    <property type="entry name" value="VWFA"/>
    <property type="match status" value="1"/>
</dbReference>
<dbReference type="InterPro" id="IPR002035">
    <property type="entry name" value="VWF_A"/>
</dbReference>
<gene>
    <name evidence="18" type="ORF">CVLEPA_LOCUS4784</name>
</gene>
<feature type="repeat" description="FG-GAP" evidence="15">
    <location>
        <begin position="441"/>
        <end position="500"/>
    </location>
</feature>
<dbReference type="Pfam" id="PF20806">
    <property type="entry name" value="Integrin_A_Ig_3"/>
    <property type="match status" value="1"/>
</dbReference>
<keyword evidence="4" id="KW-0479">Metal-binding</keyword>
<evidence type="ECO:0000259" key="17">
    <source>
        <dbReference type="PROSITE" id="PS50234"/>
    </source>
</evidence>
<keyword evidence="19" id="KW-1185">Reference proteome</keyword>
<accession>A0ABP0F642</accession>
<dbReference type="Pfam" id="PF01839">
    <property type="entry name" value="FG-GAP"/>
    <property type="match status" value="2"/>
</dbReference>
<comment type="subcellular location">
    <subcellularLocation>
        <location evidence="1 16">Membrane</location>
        <topology evidence="1 16">Single-pass type I membrane protein</topology>
    </subcellularLocation>
</comment>
<keyword evidence="6" id="KW-0677">Repeat</keyword>
<keyword evidence="10 16" id="KW-0401">Integrin</keyword>
<evidence type="ECO:0000256" key="15">
    <source>
        <dbReference type="PROSITE-ProRule" id="PRU00803"/>
    </source>
</evidence>
<dbReference type="SUPFAM" id="SSF69179">
    <property type="entry name" value="Integrin domains"/>
    <property type="match status" value="2"/>
</dbReference>
<keyword evidence="7" id="KW-0106">Calcium</keyword>
<evidence type="ECO:0000256" key="8">
    <source>
        <dbReference type="ARBA" id="ARBA00022889"/>
    </source>
</evidence>
<protein>
    <recommendedName>
        <fullName evidence="17">VWFA domain-containing protein</fullName>
    </recommendedName>
</protein>
<dbReference type="SMART" id="SM00327">
    <property type="entry name" value="VWA"/>
    <property type="match status" value="1"/>
</dbReference>
<evidence type="ECO:0000256" key="5">
    <source>
        <dbReference type="ARBA" id="ARBA00022729"/>
    </source>
</evidence>
<evidence type="ECO:0000256" key="9">
    <source>
        <dbReference type="ARBA" id="ARBA00022989"/>
    </source>
</evidence>
<dbReference type="PRINTS" id="PR00453">
    <property type="entry name" value="VWFADOMAIN"/>
</dbReference>
<evidence type="ECO:0000256" key="2">
    <source>
        <dbReference type="ARBA" id="ARBA00008054"/>
    </source>
</evidence>
<name>A0ABP0F642_CLALP</name>
<evidence type="ECO:0000256" key="6">
    <source>
        <dbReference type="ARBA" id="ARBA00022737"/>
    </source>
</evidence>
<proteinExistence type="inferred from homology"/>
<keyword evidence="3 16" id="KW-0812">Transmembrane</keyword>
<dbReference type="CDD" id="cd01450">
    <property type="entry name" value="vWFA_subfamily_ECM"/>
    <property type="match status" value="1"/>
</dbReference>
<evidence type="ECO:0000313" key="18">
    <source>
        <dbReference type="EMBL" id="CAK8675176.1"/>
    </source>
</evidence>
<keyword evidence="9 16" id="KW-1133">Transmembrane helix</keyword>
<evidence type="ECO:0000313" key="19">
    <source>
        <dbReference type="Proteomes" id="UP001642483"/>
    </source>
</evidence>
<dbReference type="InterPro" id="IPR013519">
    <property type="entry name" value="Int_alpha_beta-p"/>
</dbReference>
<evidence type="ECO:0000256" key="13">
    <source>
        <dbReference type="ARBA" id="ARBA00023170"/>
    </source>
</evidence>
<dbReference type="Pfam" id="PF08441">
    <property type="entry name" value="Integrin_A_Ig_1"/>
    <property type="match status" value="1"/>
</dbReference>
<dbReference type="InterPro" id="IPR028994">
    <property type="entry name" value="Integrin_alpha_N"/>
</dbReference>
<dbReference type="InterPro" id="IPR048286">
    <property type="entry name" value="Integrin_alpha_Ig-like_3"/>
</dbReference>
<dbReference type="PANTHER" id="PTHR23220:SF133">
    <property type="entry name" value="INTEGRIN ALPHA-PS2"/>
    <property type="match status" value="1"/>
</dbReference>
<evidence type="ECO:0000256" key="11">
    <source>
        <dbReference type="ARBA" id="ARBA00023136"/>
    </source>
</evidence>
<sequence length="1212" mass="131973">MTISKESESTYNLYVGAPSYDVPPYNDTNEEGIVYICPVNIRRDKDGVTCSSTIRYEKSGKIGISMDADQNGKEFVVCGNRHSFICPDAVAQQRYIGVCYKHDIEQAKDTLLSSPCTDVCPGLTLRADIIFVLDESGSVNVLEYGTALDWVIKVLASLRDDIDRGNVRVGVISFADNPYIQIALARYSYEGLEDLIGSISKGRGGTYIGKAIKKTVEEIRNRGRERVPAQMILLTDGYPSDDETYEMEAINARSLGIITLSVGVGTLVSGDALDKIAGDKARVFKATDFDDLDSVTKGLGQVINDAASVVLEETGSNSSNSLTQCQLGTSTHLSVSDNLFVGAVGSFDRMGSVASYTSRDGSVPTAVTSILNEADIEKISNDNIITLRDSYLGYSVASGYFFGNSSPEYVASGAPRYHSKGAVFIYNPQDLSSEFVLLHPNKATGLWQLGAYFGHSLCSVDLNKDSFDDLLVSAPLYSDATGYDQGRVFVILNDPTNPGFKLLPDYRPQALSGSDVSGARFGMTITNGGDIDQNGFDDIIVGAPMENLLEDVSGAVYIYYASTDGISSSRKQRIQSSTFSTPLHYFGMAAMDGSKQATDVDGNQYPDVIVSAPSSDAIIVLQSRPVIDVKAQISASDVPIDIIQCANNKDSTCTTFEICLSAKFRDKDEGDVELDIELSLDSLVKANELKRLVFGGESTTSTTNIRRFVNETLTCYTLDAKLNVNAFSSSIGGEFFQIPLRVQMYYKLSSATTDDKILSPVVSSMTSASLFSDWSFQTGCSGLDGICEHDLSAQASYSLKESSQPFVIGENPEIFTVNLLLKNNGPDHSYSTRLNVSAHPLVLNKISGDCFFQPSPDTSYDETVLNYKNLLSTFSDLMNTDDKCHLSLQYSLMPLTLNASVDEIYVHGTIYSNAGSSVVLDPSPHNNNFAFRRKIAYSGRYFLRGSSSSDQIFYNHTFFPSYALSLMDPVLGGKESTINHHHSVYNVGPNILSEALLKISWPAAATADYKLPILYLYNFSCTPREVCKCNIQNKVNRFNLKSNNASANVSLTFPTVIDFDTATTCSNSFCETIDCSIKTFASYTSINVLLSLKVWIPTLSRQTNLKTVMSSYVQLDVTNSTIIPRNVTYSSTASLTVSAFYTPATTTSDVKSDIGAIVGGVFGGVALLSITILAMWKAGFFESKYAEKKKQAMAEDETTVIENSRSTVDLME</sequence>
<evidence type="ECO:0000256" key="10">
    <source>
        <dbReference type="ARBA" id="ARBA00023037"/>
    </source>
</evidence>
<dbReference type="InterPro" id="IPR013517">
    <property type="entry name" value="FG-GAP"/>
</dbReference>
<evidence type="ECO:0000256" key="1">
    <source>
        <dbReference type="ARBA" id="ARBA00004479"/>
    </source>
</evidence>
<dbReference type="InterPro" id="IPR000413">
    <property type="entry name" value="Integrin_alpha"/>
</dbReference>
<feature type="domain" description="VWFA" evidence="17">
    <location>
        <begin position="128"/>
        <end position="299"/>
    </location>
</feature>
<evidence type="ECO:0000256" key="3">
    <source>
        <dbReference type="ARBA" id="ARBA00022692"/>
    </source>
</evidence>
<dbReference type="PANTHER" id="PTHR23220">
    <property type="entry name" value="INTEGRIN ALPHA"/>
    <property type="match status" value="1"/>
</dbReference>
<feature type="transmembrane region" description="Helical" evidence="16">
    <location>
        <begin position="1154"/>
        <end position="1176"/>
    </location>
</feature>
<keyword evidence="14" id="KW-0325">Glycoprotein</keyword>
<organism evidence="18 19">
    <name type="scientific">Clavelina lepadiformis</name>
    <name type="common">Light-bulb sea squirt</name>
    <name type="synonym">Ascidia lepadiformis</name>
    <dbReference type="NCBI Taxonomy" id="159417"/>
    <lineage>
        <taxon>Eukaryota</taxon>
        <taxon>Metazoa</taxon>
        <taxon>Chordata</taxon>
        <taxon>Tunicata</taxon>
        <taxon>Ascidiacea</taxon>
        <taxon>Aplousobranchia</taxon>
        <taxon>Clavelinidae</taxon>
        <taxon>Clavelina</taxon>
    </lineage>
</organism>
<dbReference type="EMBL" id="CAWYQH010000013">
    <property type="protein sequence ID" value="CAK8675176.1"/>
    <property type="molecule type" value="Genomic_DNA"/>
</dbReference>
<keyword evidence="12" id="KW-1015">Disulfide bond</keyword>
<dbReference type="SMART" id="SM00191">
    <property type="entry name" value="Int_alpha"/>
    <property type="match status" value="4"/>
</dbReference>
<feature type="repeat" description="FG-GAP" evidence="15">
    <location>
        <begin position="377"/>
        <end position="435"/>
    </location>
</feature>
<evidence type="ECO:0000256" key="14">
    <source>
        <dbReference type="ARBA" id="ARBA00023180"/>
    </source>
</evidence>
<dbReference type="PROSITE" id="PS51470">
    <property type="entry name" value="FG_GAP"/>
    <property type="match status" value="4"/>
</dbReference>
<dbReference type="Gene3D" id="2.60.40.1460">
    <property type="entry name" value="Integrin domains. Chain A, domain 2"/>
    <property type="match status" value="1"/>
</dbReference>
<evidence type="ECO:0000256" key="16">
    <source>
        <dbReference type="RuleBase" id="RU003762"/>
    </source>
</evidence>
<dbReference type="PRINTS" id="PR01185">
    <property type="entry name" value="INTEGRINA"/>
</dbReference>
<reference evidence="18 19" key="1">
    <citation type="submission" date="2024-02" db="EMBL/GenBank/DDBJ databases">
        <authorList>
            <person name="Daric V."/>
            <person name="Darras S."/>
        </authorList>
    </citation>
    <scope>NUCLEOTIDE SEQUENCE [LARGE SCALE GENOMIC DNA]</scope>
</reference>
<feature type="repeat" description="FG-GAP" evidence="15">
    <location>
        <begin position="507"/>
        <end position="568"/>
    </location>
</feature>
<keyword evidence="11 16" id="KW-0472">Membrane</keyword>
<comment type="similarity">
    <text evidence="2 16">Belongs to the integrin alpha chain family.</text>
</comment>